<proteinExistence type="predicted"/>
<dbReference type="Proteomes" id="UP000581688">
    <property type="component" value="Unassembled WGS sequence"/>
</dbReference>
<evidence type="ECO:0000313" key="2">
    <source>
        <dbReference type="EMBL" id="MBB6455433.1"/>
    </source>
</evidence>
<evidence type="ECO:0000313" key="3">
    <source>
        <dbReference type="Proteomes" id="UP000581688"/>
    </source>
</evidence>
<dbReference type="PANTHER" id="PTHR11614">
    <property type="entry name" value="PHOSPHOLIPASE-RELATED"/>
    <property type="match status" value="1"/>
</dbReference>
<protein>
    <submittedName>
        <fullName evidence="2">Lysophospholipase</fullName>
        <ecNumber evidence="2">3.1.1.5</ecNumber>
    </submittedName>
</protein>
<comment type="caution">
    <text evidence="2">The sequence shown here is derived from an EMBL/GenBank/DDBJ whole genome shotgun (WGS) entry which is preliminary data.</text>
</comment>
<dbReference type="EC" id="3.1.1.5" evidence="2"/>
<gene>
    <name evidence="2" type="ORF">HNQ94_003933</name>
</gene>
<dbReference type="InterPro" id="IPR051044">
    <property type="entry name" value="MAG_DAG_Lipase"/>
</dbReference>
<accession>A0A841QAX3</accession>
<dbReference type="Pfam" id="PF12146">
    <property type="entry name" value="Hydrolase_4"/>
    <property type="match status" value="1"/>
</dbReference>
<dbReference type="Gene3D" id="3.40.50.1820">
    <property type="entry name" value="alpha/beta hydrolase"/>
    <property type="match status" value="1"/>
</dbReference>
<reference evidence="2 3" key="1">
    <citation type="submission" date="2020-08" db="EMBL/GenBank/DDBJ databases">
        <title>Genomic Encyclopedia of Type Strains, Phase IV (KMG-IV): sequencing the most valuable type-strain genomes for metagenomic binning, comparative biology and taxonomic classification.</title>
        <authorList>
            <person name="Goeker M."/>
        </authorList>
    </citation>
    <scope>NUCLEOTIDE SEQUENCE [LARGE SCALE GENOMIC DNA]</scope>
    <source>
        <strain evidence="2 3">DSM 19612</strain>
    </source>
</reference>
<dbReference type="InterPro" id="IPR000073">
    <property type="entry name" value="AB_hydrolase_1"/>
</dbReference>
<sequence>MKRKLNESSKGTVVLVHGAFEHSGRYEWLANKWYEAGYNVIYGDLPGQGNSEGIKGHIDSFDEYIDKISEWIEAANYLQKPIFLLGHSMGGLAVVRALEEKELNVDGVILSSPSLGICARPPKWVRPLSKFLVKMVPTFKIKVPCRPWRSTRNEFFHNRNKIDPLILKKVSIHWYYELERAIEHAFKQIKKYPAVPTLLMQAGKDFLVNVKDVKNWFQSLPIEEKKFDEWNHLYHEIFNEPEREEVFSVAMEFANEVCEIKELEVEA</sequence>
<dbReference type="EMBL" id="JACHGH010000023">
    <property type="protein sequence ID" value="MBB6455433.1"/>
    <property type="molecule type" value="Genomic_DNA"/>
</dbReference>
<name>A0A841QAX3_9BACI</name>
<feature type="domain" description="Serine aminopeptidase S33" evidence="1">
    <location>
        <begin position="8"/>
        <end position="242"/>
    </location>
</feature>
<keyword evidence="3" id="KW-1185">Reference proteome</keyword>
<organism evidence="2 3">
    <name type="scientific">Salirhabdus euzebyi</name>
    <dbReference type="NCBI Taxonomy" id="394506"/>
    <lineage>
        <taxon>Bacteria</taxon>
        <taxon>Bacillati</taxon>
        <taxon>Bacillota</taxon>
        <taxon>Bacilli</taxon>
        <taxon>Bacillales</taxon>
        <taxon>Bacillaceae</taxon>
        <taxon>Salirhabdus</taxon>
    </lineage>
</organism>
<dbReference type="AlphaFoldDB" id="A0A841QAX3"/>
<dbReference type="InterPro" id="IPR029058">
    <property type="entry name" value="AB_hydrolase_fold"/>
</dbReference>
<keyword evidence="2" id="KW-0378">Hydrolase</keyword>
<dbReference type="GO" id="GO:0004622">
    <property type="term" value="F:phosphatidylcholine lysophospholipase activity"/>
    <property type="evidence" value="ECO:0007669"/>
    <property type="project" value="UniProtKB-EC"/>
</dbReference>
<evidence type="ECO:0000259" key="1">
    <source>
        <dbReference type="Pfam" id="PF12146"/>
    </source>
</evidence>
<dbReference type="InterPro" id="IPR022742">
    <property type="entry name" value="Hydrolase_4"/>
</dbReference>
<dbReference type="PRINTS" id="PR00111">
    <property type="entry name" value="ABHYDROLASE"/>
</dbReference>
<dbReference type="SUPFAM" id="SSF53474">
    <property type="entry name" value="alpha/beta-Hydrolases"/>
    <property type="match status" value="1"/>
</dbReference>
<dbReference type="RefSeq" id="WP_246200103.1">
    <property type="nucleotide sequence ID" value="NZ_CADDWK010000029.1"/>
</dbReference>